<keyword evidence="1" id="KW-1133">Transmembrane helix</keyword>
<reference evidence="3" key="1">
    <citation type="journal article" date="2021" name="PeerJ">
        <title>Extensive microbial diversity within the chicken gut microbiome revealed by metagenomics and culture.</title>
        <authorList>
            <person name="Gilroy R."/>
            <person name="Ravi A."/>
            <person name="Getino M."/>
            <person name="Pursley I."/>
            <person name="Horton D.L."/>
            <person name="Alikhan N.F."/>
            <person name="Baker D."/>
            <person name="Gharbi K."/>
            <person name="Hall N."/>
            <person name="Watson M."/>
            <person name="Adriaenssens E.M."/>
            <person name="Foster-Nyarko E."/>
            <person name="Jarju S."/>
            <person name="Secka A."/>
            <person name="Antonio M."/>
            <person name="Oren A."/>
            <person name="Chaudhuri R.R."/>
            <person name="La Ragione R."/>
            <person name="Hildebrand F."/>
            <person name="Pallen M.J."/>
        </authorList>
    </citation>
    <scope>NUCLEOTIDE SEQUENCE</scope>
    <source>
        <strain evidence="3">1282</strain>
    </source>
</reference>
<feature type="transmembrane region" description="Helical" evidence="1">
    <location>
        <begin position="299"/>
        <end position="321"/>
    </location>
</feature>
<dbReference type="AlphaFoldDB" id="A0A9D1YD79"/>
<protein>
    <submittedName>
        <fullName evidence="3">M56 family metallopeptidase</fullName>
    </submittedName>
</protein>
<evidence type="ECO:0000256" key="1">
    <source>
        <dbReference type="SAM" id="Phobius"/>
    </source>
</evidence>
<name>A0A9D1YD79_9FIRM</name>
<organism evidence="3 4">
    <name type="scientific">Candidatus Acutalibacter pullistercoris</name>
    <dbReference type="NCBI Taxonomy" id="2838418"/>
    <lineage>
        <taxon>Bacteria</taxon>
        <taxon>Bacillati</taxon>
        <taxon>Bacillota</taxon>
        <taxon>Clostridia</taxon>
        <taxon>Eubacteriales</taxon>
        <taxon>Acutalibacteraceae</taxon>
        <taxon>Acutalibacter</taxon>
    </lineage>
</organism>
<accession>A0A9D1YD79</accession>
<dbReference type="EMBL" id="DXDU01000107">
    <property type="protein sequence ID" value="HIY26806.1"/>
    <property type="molecule type" value="Genomic_DNA"/>
</dbReference>
<dbReference type="Pfam" id="PF05569">
    <property type="entry name" value="Peptidase_M56"/>
    <property type="match status" value="1"/>
</dbReference>
<keyword evidence="1" id="KW-0472">Membrane</keyword>
<sequence>MDITFYTALLSLVWASALIGLLCLAQKSRRLVKLFGVWPLLLLVGVVVGRCLLPVELPAFTQAVALPGPVRDLNTLLFSSVGKDHVTPLRLLVALWALGVCAFLGRTAWGYLSFRWALARRGLPLSHGDPAWAWAAASARELGIRRFRVTVLPSLRSPMLCGFFVPHVLLPDFPYGQRDYRCVFRHEFTHWKHGDLWVRLLAELLRDLFWWNPLFRLLQKSLSQTLELKCDMAVAQGLTEEERLGYVETLRKTLVFSHLRRKASVPCSCFLAELSSRGGKDLLQRADVILNYRPKPLRLVVGAVLTGVLLGAVVLLSYAFVVTPRYDPADCVILDRKDGSFYLFTDRKIVAAPFGVEEFPDYRAEGFPIRQAPK</sequence>
<dbReference type="Proteomes" id="UP000823915">
    <property type="component" value="Unassembled WGS sequence"/>
</dbReference>
<dbReference type="CDD" id="cd07341">
    <property type="entry name" value="M56_BlaR1_MecR1_like"/>
    <property type="match status" value="1"/>
</dbReference>
<dbReference type="PANTHER" id="PTHR34978">
    <property type="entry name" value="POSSIBLE SENSOR-TRANSDUCER PROTEIN BLAR"/>
    <property type="match status" value="1"/>
</dbReference>
<evidence type="ECO:0000313" key="4">
    <source>
        <dbReference type="Proteomes" id="UP000823915"/>
    </source>
</evidence>
<dbReference type="InterPro" id="IPR052173">
    <property type="entry name" value="Beta-lactam_resp_regulator"/>
</dbReference>
<comment type="caution">
    <text evidence="3">The sequence shown here is derived from an EMBL/GenBank/DDBJ whole genome shotgun (WGS) entry which is preliminary data.</text>
</comment>
<feature type="transmembrane region" description="Helical" evidence="1">
    <location>
        <begin position="6"/>
        <end position="25"/>
    </location>
</feature>
<feature type="transmembrane region" description="Helical" evidence="1">
    <location>
        <begin position="91"/>
        <end position="112"/>
    </location>
</feature>
<dbReference type="InterPro" id="IPR008756">
    <property type="entry name" value="Peptidase_M56"/>
</dbReference>
<keyword evidence="1" id="KW-0812">Transmembrane</keyword>
<proteinExistence type="predicted"/>
<reference evidence="3" key="2">
    <citation type="submission" date="2021-04" db="EMBL/GenBank/DDBJ databases">
        <authorList>
            <person name="Gilroy R."/>
        </authorList>
    </citation>
    <scope>NUCLEOTIDE SEQUENCE</scope>
    <source>
        <strain evidence="3">1282</strain>
    </source>
</reference>
<feature type="domain" description="Peptidase M56" evidence="2">
    <location>
        <begin position="89"/>
        <end position="260"/>
    </location>
</feature>
<dbReference type="PANTHER" id="PTHR34978:SF3">
    <property type="entry name" value="SLR0241 PROTEIN"/>
    <property type="match status" value="1"/>
</dbReference>
<evidence type="ECO:0000313" key="3">
    <source>
        <dbReference type="EMBL" id="HIY26806.1"/>
    </source>
</evidence>
<evidence type="ECO:0000259" key="2">
    <source>
        <dbReference type="Pfam" id="PF05569"/>
    </source>
</evidence>
<gene>
    <name evidence="3" type="ORF">H9838_06485</name>
</gene>
<feature type="transmembrane region" description="Helical" evidence="1">
    <location>
        <begin position="37"/>
        <end position="55"/>
    </location>
</feature>